<sequence length="185" mass="20642">MGTAQGWMAFGVCLVLLLADDTSSSPLRDTDTHSHLGKALNRLEKMFDMLQSEIRDLPSAEEADLLSAKEDQHERDISVPFPEVDETPAKKSSMPAPAPAQSKDKATSTDTPSDGVIEHPVVPTTKKDLSVAELRRLLKILQKRDYGRCLKSQFTLRVEIERIYHSPYTEACGVHFSRKPEPARK</sequence>
<reference evidence="3" key="1">
    <citation type="journal article" date="2023" name="Mol. Biol. Evol.">
        <title>Third-Generation Sequencing Reveals the Adaptive Role of the Epigenome in Three Deep-Sea Polychaetes.</title>
        <authorList>
            <person name="Perez M."/>
            <person name="Aroh O."/>
            <person name="Sun Y."/>
            <person name="Lan Y."/>
            <person name="Juniper S.K."/>
            <person name="Young C.R."/>
            <person name="Angers B."/>
            <person name="Qian P.Y."/>
        </authorList>
    </citation>
    <scope>NUCLEOTIDE SEQUENCE</scope>
    <source>
        <strain evidence="3">R07B-5</strain>
    </source>
</reference>
<comment type="caution">
    <text evidence="3">The sequence shown here is derived from an EMBL/GenBank/DDBJ whole genome shotgun (WGS) entry which is preliminary data.</text>
</comment>
<dbReference type="AlphaFoldDB" id="A0AAD9KLF3"/>
<organism evidence="3 4">
    <name type="scientific">Ridgeia piscesae</name>
    <name type="common">Tubeworm</name>
    <dbReference type="NCBI Taxonomy" id="27915"/>
    <lineage>
        <taxon>Eukaryota</taxon>
        <taxon>Metazoa</taxon>
        <taxon>Spiralia</taxon>
        <taxon>Lophotrochozoa</taxon>
        <taxon>Annelida</taxon>
        <taxon>Polychaeta</taxon>
        <taxon>Sedentaria</taxon>
        <taxon>Canalipalpata</taxon>
        <taxon>Sabellida</taxon>
        <taxon>Siboglinidae</taxon>
        <taxon>Ridgeia</taxon>
    </lineage>
</organism>
<name>A0AAD9KLF3_RIDPI</name>
<dbReference type="Proteomes" id="UP001209878">
    <property type="component" value="Unassembled WGS sequence"/>
</dbReference>
<gene>
    <name evidence="3" type="ORF">NP493_949g00022</name>
</gene>
<accession>A0AAD9KLF3</accession>
<evidence type="ECO:0000256" key="1">
    <source>
        <dbReference type="SAM" id="MobiDB-lite"/>
    </source>
</evidence>
<evidence type="ECO:0000313" key="3">
    <source>
        <dbReference type="EMBL" id="KAK2172558.1"/>
    </source>
</evidence>
<feature type="compositionally biased region" description="Basic and acidic residues" evidence="1">
    <location>
        <begin position="67"/>
        <end position="77"/>
    </location>
</feature>
<feature type="signal peptide" evidence="2">
    <location>
        <begin position="1"/>
        <end position="24"/>
    </location>
</feature>
<evidence type="ECO:0000256" key="2">
    <source>
        <dbReference type="SAM" id="SignalP"/>
    </source>
</evidence>
<feature type="region of interest" description="Disordered" evidence="1">
    <location>
        <begin position="65"/>
        <end position="120"/>
    </location>
</feature>
<keyword evidence="4" id="KW-1185">Reference proteome</keyword>
<protein>
    <submittedName>
        <fullName evidence="3">Uncharacterized protein</fullName>
    </submittedName>
</protein>
<proteinExistence type="predicted"/>
<keyword evidence="2" id="KW-0732">Signal</keyword>
<dbReference type="EMBL" id="JAODUO010000949">
    <property type="protein sequence ID" value="KAK2172558.1"/>
    <property type="molecule type" value="Genomic_DNA"/>
</dbReference>
<feature type="compositionally biased region" description="Low complexity" evidence="1">
    <location>
        <begin position="90"/>
        <end position="101"/>
    </location>
</feature>
<feature type="chain" id="PRO_5042274025" evidence="2">
    <location>
        <begin position="25"/>
        <end position="185"/>
    </location>
</feature>
<evidence type="ECO:0000313" key="4">
    <source>
        <dbReference type="Proteomes" id="UP001209878"/>
    </source>
</evidence>